<dbReference type="NCBIfam" id="TIGR00357">
    <property type="entry name" value="peptide-methionine (R)-S-oxide reductase MsrB"/>
    <property type="match status" value="1"/>
</dbReference>
<sequence length="153" mass="17340">MVQYTVTKFHATEENDPMEITNKEWKEKLTPEQYFVTREKGTEMPFSGKYLLHGEKGIYTCICCEALLFSSEAKFDSHSGWPSFYEAYGAKAGGDGMQTNILARSDNKYNTNRTEVICKKCDAHLGHVFDDGPQPTGLRFCINSDALNFKKEA</sequence>
<name>A0ABM1EMN5_PRICU</name>
<dbReference type="Gene3D" id="2.170.150.20">
    <property type="entry name" value="Peptide methionine sulfoxide reductase"/>
    <property type="match status" value="1"/>
</dbReference>
<protein>
    <recommendedName>
        <fullName evidence="3">Peptide-methionine (R)-S-oxide reductase</fullName>
        <ecNumber evidence="3">1.8.4.12</ecNumber>
    </recommendedName>
</protein>
<dbReference type="PROSITE" id="PS51790">
    <property type="entry name" value="MSRB"/>
    <property type="match status" value="1"/>
</dbReference>
<evidence type="ECO:0000259" key="4">
    <source>
        <dbReference type="PROSITE" id="PS51790"/>
    </source>
</evidence>
<dbReference type="InterPro" id="IPR002579">
    <property type="entry name" value="Met_Sox_Rdtase_MsrB_dom"/>
</dbReference>
<dbReference type="Pfam" id="PF01641">
    <property type="entry name" value="SelR"/>
    <property type="match status" value="1"/>
</dbReference>
<dbReference type="InterPro" id="IPR011057">
    <property type="entry name" value="Mss4-like_sf"/>
</dbReference>
<reference evidence="6" key="1">
    <citation type="submission" date="2025-08" db="UniProtKB">
        <authorList>
            <consortium name="RefSeq"/>
        </authorList>
    </citation>
    <scope>IDENTIFICATION</scope>
</reference>
<organism evidence="5 6">
    <name type="scientific">Priapulus caudatus</name>
    <name type="common">Priapulid worm</name>
    <dbReference type="NCBI Taxonomy" id="37621"/>
    <lineage>
        <taxon>Eukaryota</taxon>
        <taxon>Metazoa</taxon>
        <taxon>Ecdysozoa</taxon>
        <taxon>Scalidophora</taxon>
        <taxon>Priapulida</taxon>
        <taxon>Priapulimorpha</taxon>
        <taxon>Priapulimorphida</taxon>
        <taxon>Priapulidae</taxon>
        <taxon>Priapulus</taxon>
    </lineage>
</organism>
<comment type="catalytic activity">
    <reaction evidence="3">
        <text>L-methionyl-[protein] + [thioredoxin]-disulfide + H2O = L-methionyl-(R)-S-oxide-[protein] + [thioredoxin]-dithiol</text>
        <dbReference type="Rhea" id="RHEA:24164"/>
        <dbReference type="Rhea" id="RHEA-COMP:10698"/>
        <dbReference type="Rhea" id="RHEA-COMP:10700"/>
        <dbReference type="Rhea" id="RHEA-COMP:12313"/>
        <dbReference type="Rhea" id="RHEA-COMP:12314"/>
        <dbReference type="ChEBI" id="CHEBI:15377"/>
        <dbReference type="ChEBI" id="CHEBI:16044"/>
        <dbReference type="ChEBI" id="CHEBI:29950"/>
        <dbReference type="ChEBI" id="CHEBI:45764"/>
        <dbReference type="ChEBI" id="CHEBI:50058"/>
        <dbReference type="EC" id="1.8.4.12"/>
    </reaction>
</comment>
<evidence type="ECO:0000256" key="3">
    <source>
        <dbReference type="RuleBase" id="RU365044"/>
    </source>
</evidence>
<dbReference type="PANTHER" id="PTHR10173">
    <property type="entry name" value="METHIONINE SULFOXIDE REDUCTASE"/>
    <property type="match status" value="1"/>
</dbReference>
<evidence type="ECO:0000313" key="5">
    <source>
        <dbReference type="Proteomes" id="UP000695022"/>
    </source>
</evidence>
<dbReference type="InterPro" id="IPR028427">
    <property type="entry name" value="Met_Sox_Rdtase_MsrB"/>
</dbReference>
<evidence type="ECO:0000313" key="6">
    <source>
        <dbReference type="RefSeq" id="XP_014673456.1"/>
    </source>
</evidence>
<proteinExistence type="inferred from homology"/>
<keyword evidence="2 3" id="KW-0560">Oxidoreductase</keyword>
<dbReference type="RefSeq" id="XP_014673456.1">
    <property type="nucleotide sequence ID" value="XM_014817970.1"/>
</dbReference>
<keyword evidence="3" id="KW-0862">Zinc</keyword>
<gene>
    <name evidence="6" type="primary">LOC106813750</name>
</gene>
<dbReference type="PANTHER" id="PTHR10173:SF37">
    <property type="entry name" value="METHIONINE-R-SULFOXIDE REDUCTASE B2, MITOCHONDRIAL"/>
    <property type="match status" value="1"/>
</dbReference>
<feature type="domain" description="MsrB" evidence="4">
    <location>
        <begin position="22"/>
        <end position="152"/>
    </location>
</feature>
<comment type="cofactor">
    <cofactor evidence="3">
        <name>Zn(2+)</name>
        <dbReference type="ChEBI" id="CHEBI:29105"/>
    </cofactor>
    <text evidence="3">Binds 1 zinc ion per subunit.</text>
</comment>
<dbReference type="SUPFAM" id="SSF51316">
    <property type="entry name" value="Mss4-like"/>
    <property type="match status" value="1"/>
</dbReference>
<dbReference type="EC" id="1.8.4.12" evidence="3"/>
<evidence type="ECO:0000256" key="1">
    <source>
        <dbReference type="ARBA" id="ARBA00007174"/>
    </source>
</evidence>
<evidence type="ECO:0000256" key="2">
    <source>
        <dbReference type="ARBA" id="ARBA00023002"/>
    </source>
</evidence>
<accession>A0ABM1EMN5</accession>
<keyword evidence="5" id="KW-1185">Reference proteome</keyword>
<dbReference type="Proteomes" id="UP000695022">
    <property type="component" value="Unplaced"/>
</dbReference>
<comment type="similarity">
    <text evidence="1 3">Belongs to the MsrB Met sulfoxide reductase family.</text>
</comment>
<comment type="function">
    <text evidence="3">Methionine-sulfoxide reductase that specifically reduces methionine (R)-sulfoxide back to methionine. While in many cases methionine oxidation is the result of random oxidation following oxidative stress, methionine oxidation is also a post-translational modification that takes place on specific residues.</text>
</comment>
<dbReference type="GeneID" id="106813750"/>
<keyword evidence="3" id="KW-0479">Metal-binding</keyword>